<feature type="compositionally biased region" description="Acidic residues" evidence="2">
    <location>
        <begin position="1645"/>
        <end position="1655"/>
    </location>
</feature>
<dbReference type="SUPFAM" id="SSF140924">
    <property type="entry name" value="Duffy binding domain-like"/>
    <property type="match status" value="4"/>
</dbReference>
<feature type="region of interest" description="Disordered" evidence="2">
    <location>
        <begin position="865"/>
        <end position="891"/>
    </location>
</feature>
<proteinExistence type="predicted"/>
<feature type="compositionally biased region" description="Polar residues" evidence="2">
    <location>
        <begin position="865"/>
        <end position="879"/>
    </location>
</feature>
<dbReference type="Gene3D" id="1.20.1310.20">
    <property type="entry name" value="Duffy-antigen binding domain"/>
    <property type="match status" value="3"/>
</dbReference>
<evidence type="ECO:0000259" key="7">
    <source>
        <dbReference type="Pfam" id="PF18562"/>
    </source>
</evidence>
<sequence>MVRRKDAPAKTIDYSNINDAKELLDKIGEEIYKKAKDEALTRSGSRLKGFLKKATFSDGSVVKSNDPCLLDYNYDTTVTSTVIDPCKHKSEERFSEVSGAECANNRIKGNITASGGKDTGACAPFRRLHLCDKNLENISDYNSTNAKHNLLVDVCMGAQFEGQSISGRYPPYQEKYKDTGSSFTMCTMLARSFADIGDIIRGKDLFLGYNETDKTQKQKLESRLIEIFKKIHGGLDRRIKSNYNDAPYYYKLREDWWELNRQTVWKAITCAAGQNDKYFRGTCGGDEKTATQASHQCRCTTHDVPTYFDYVPQYLRWFEEWAEDFCRKKKHKLENAKRQCRPKGDDDKEKYCDRNGYNCISTFRWKNDFDRDTECTDCLVACDHFVHWIDNQKQEFLKQKEKYDKEIQKAEKTRQETNGTINNLYVDDFYKKLKDVGYGGVEKFLKKLNEEQICKGPTKVGLETASKVDFAEDKIDGTFSHTEYCDTCPWCGYEKKGEKWTAKPENEGRKVKAISFDDKDTTDIEIPSSDGSEKKILEKLKTFCEDDQKIKNDIWKCHYVDDNNDNCILQDNKKDTTYQTVESFNSLFWIWIARMLKDSKKWRNEHSMCINNKKETNCKDGCKKPCECYKKWIKKKEEEWRKVEHHFDQQSLTKDEAYITIKFLLKEYFEKNIGTIYGDKKESDELMEEINKIEGLQVGEDTEHSPDAIKIMLAHETRIADNCIEYNQEDPCSKPQTDPNLARAETHDDSPPPRVIPRIITRVTEDPEEEEEEEEEEVLPPEDTVEETQEPQKEEVNPCEIVQKLFSDPSQFNDACSTKYDKYGKERFTQWYCGGKSDTSGSICIPPRRRRLYIGGLTRWAEKYNTGTTSETQSSTAGDGTSVPSTPALTLSPSSSDNGLLAAFVESAAVETFFLWHNYTTQWKLQQEAEQERNGLVPGVGVAPGVGVGAGVPGLGVAPGIGPGGVEGQPGLAGFPPSGSSIFGNQLQSQDSEGGGLNYRLMDDQIGQLSDTTDGEQTPQQQLQNGVIPPSFLRQMFYTLGDYRDILVGKTPEGIDEVSASGIDANGKNAMETIKKAIDEFLKKQNENNKPSGTDGSHSVKNSPKQTDNPTKLRENLWSNYAPSIWEGMVCSLTYEENSDGAKPHDGSSGIKQNNDVYKKFFGEENKQPDSKPTPNNKGTFTTKYQYGSVTLEDDDSETSPKPSGPSPASGSDSTINNPKLSDFVLRPTYFRYLQEWGENFCQQRKDMLKLIENECTEDAGGGRGNGGRKQKCSCYGEHCDDILRENKYDTIADLNCPDCAKYCGLYKRWIGRKKTQYDKQQKAYEQQKKAAESKSTEISDKTFVDKLNNGYSSIASFLNSLKSGPCKKDILDFTKPDDTFKEAYNCDPCSQFSVKCKGNGNCDNNKGDECEKKDSITSKDIKDSAEDIGNLVSDNSGNGFKDVLPECADTDIFKGIRKDEWKCGKVCGYNVCKPKNVNGEKHIITIRGFVAHWVHNFLEDYNRIKHKISHCMNSVEVPTCQNKCNDKCNCVQKWVQEKKKEWGKIRDRFNEQYKDQGESYPVKTVLEKFQGRPVLDKAIKPCGTLDNFLKSIHCKGTDRSEKKEGEKKSDVVECLLENLDTKIKACLASTSDGTPQTPCKDPTPDVEDVDDIETDNQVKAPTICDDVLKKTEETVVQEDTCKPTEAPPKENVETDSTDKGTGGGVGSKDEEDKGEENAAKPESTTSSSGEDQGNTESKTKDVPSKSPTPPSEQKDKAKQRRRNPRQVKPPDDLSPLLIPSLASSTIMWSVGIAFTALTYWLLKKKTKRPVDLFSVLEIPQNDYGMPTLKSSNKYIPYASGKYRGKRYIYIEGDSETDSGYTDHYSDIISSSESEYEELDINDIYVPGSPKYKTLIEVVLEPSKRDTQNDIQNDDIPSNKLTDIEWNELKQNFISNMLQNTQITEPNILGDIVDNNTYPTPSHDTLDQKPFIMSIHDRNLLSGEEYNYDMINNISNNDLYSGENDLYSDIYPTSDNRDSYGDKYGPYSGTKVPYSGTKVPYSGTDLINDSLSGNQHIDIYDEILKRKENELFGTKHPKNITFNSVAKNTNIDLIECQLNLFHKWLDRHRNMCEKWDKNKVEMLDKLKEEWNKDNNKHNGENTINKTLNTDVSIQINMNDPKPINQCTNMDTTPNKSTMDTILDDLEKYNEPYYYDFYKDDIYYDVNDDDKTSMDNNNNLVHKNNLVDSNNSTYNHYNPADINKNSVDKNNQNQHPIEKPTKIQIEINSNNREGVEQQYPIADMWNI</sequence>
<dbReference type="InterPro" id="IPR041480">
    <property type="entry name" value="CIDR1_gamma"/>
</dbReference>
<dbReference type="FunFam" id="1.20.1310.20:FF:000001">
    <property type="entry name" value="Erythrocyte membrane protein 1, PfEMP1"/>
    <property type="match status" value="1"/>
</dbReference>
<dbReference type="FunFam" id="1.20.58.1930:FF:000001">
    <property type="entry name" value="Erythrocyte membrane protein 1, PfEMP1"/>
    <property type="match status" value="1"/>
</dbReference>
<dbReference type="EMBL" id="LT969571">
    <property type="protein sequence ID" value="SOV78428.1"/>
    <property type="molecule type" value="Genomic_DNA"/>
</dbReference>
<evidence type="ECO:0000256" key="1">
    <source>
        <dbReference type="SAM" id="Coils"/>
    </source>
</evidence>
<keyword evidence="1" id="KW-0175">Coiled coil</keyword>
<dbReference type="Pfam" id="PF15445">
    <property type="entry name" value="ATS"/>
    <property type="match status" value="1"/>
</dbReference>
<feature type="compositionally biased region" description="Polar residues" evidence="2">
    <location>
        <begin position="1723"/>
        <end position="1737"/>
    </location>
</feature>
<feature type="domain" description="Cysteine-rich interdomain region 1 gamma" evidence="7">
    <location>
        <begin position="1428"/>
        <end position="1477"/>
    </location>
</feature>
<dbReference type="InterPro" id="IPR004258">
    <property type="entry name" value="DBL"/>
</dbReference>
<feature type="compositionally biased region" description="Acidic residues" evidence="2">
    <location>
        <begin position="766"/>
        <end position="789"/>
    </location>
</feature>
<dbReference type="InterPro" id="IPR029211">
    <property type="entry name" value="PfEMP1_ATS"/>
</dbReference>
<reference evidence="9 10" key="1">
    <citation type="submission" date="2016-09" db="EMBL/GenBank/DDBJ databases">
        <authorList>
            <consortium name="Pathogen Informatics"/>
        </authorList>
    </citation>
    <scope>NUCLEOTIDE SEQUENCE [LARGE SCALE GENOMIC DNA]</scope>
</reference>
<organism evidence="9 10">
    <name type="scientific">Plasmodium reichenowi</name>
    <dbReference type="NCBI Taxonomy" id="5854"/>
    <lineage>
        <taxon>Eukaryota</taxon>
        <taxon>Sar</taxon>
        <taxon>Alveolata</taxon>
        <taxon>Apicomplexa</taxon>
        <taxon>Aconoidasida</taxon>
        <taxon>Haemosporida</taxon>
        <taxon>Plasmodiidae</taxon>
        <taxon>Plasmodium</taxon>
        <taxon>Plasmodium (Laverania)</taxon>
    </lineage>
</organism>
<dbReference type="InterPro" id="IPR044932">
    <property type="entry name" value="PfEMP1_ATS_sf"/>
</dbReference>
<dbReference type="Pfam" id="PF05424">
    <property type="entry name" value="Duffy_binding"/>
    <property type="match status" value="2"/>
</dbReference>
<dbReference type="VEuPathDB" id="PlasmoDB:PRCDC_0410900"/>
<dbReference type="Pfam" id="PF18562">
    <property type="entry name" value="CIDR1_gamma"/>
    <property type="match status" value="1"/>
</dbReference>
<feature type="domain" description="Duffy-antigen binding" evidence="4">
    <location>
        <begin position="843"/>
        <end position="1143"/>
    </location>
</feature>
<feature type="compositionally biased region" description="Polar residues" evidence="2">
    <location>
        <begin position="1088"/>
        <end position="1110"/>
    </location>
</feature>
<dbReference type="InterPro" id="IPR008602">
    <property type="entry name" value="Duffy-antigen-binding"/>
</dbReference>
<feature type="domain" description="Plasmodium falciparum erythrocyte membrane protein-1 N-terminal segment" evidence="6">
    <location>
        <begin position="19"/>
        <end position="55"/>
    </location>
</feature>
<feature type="region of interest" description="Disordered" evidence="2">
    <location>
        <begin position="1675"/>
        <end position="1777"/>
    </location>
</feature>
<dbReference type="Gene3D" id="1.10.1900.40">
    <property type="entry name" value="Acidic terminal segments, variant surface antigen of PfEMP1"/>
    <property type="match status" value="2"/>
</dbReference>
<dbReference type="Pfam" id="PF22672">
    <property type="entry name" value="DBL_C"/>
    <property type="match status" value="2"/>
</dbReference>
<feature type="region of interest" description="Disordered" evidence="2">
    <location>
        <begin position="1631"/>
        <end position="1659"/>
    </location>
</feature>
<dbReference type="VEuPathDB" id="PlasmoDB:PRG01_0811000"/>
<dbReference type="Gene3D" id="1.20.58.830">
    <property type="match status" value="2"/>
</dbReference>
<dbReference type="Pfam" id="PF03011">
    <property type="entry name" value="PFEMP"/>
    <property type="match status" value="2"/>
</dbReference>
<dbReference type="Gene3D" id="1.20.58.1930">
    <property type="match status" value="2"/>
</dbReference>
<evidence type="ECO:0000256" key="2">
    <source>
        <dbReference type="SAM" id="MobiDB-lite"/>
    </source>
</evidence>
<feature type="region of interest" description="Disordered" evidence="2">
    <location>
        <begin position="1086"/>
        <end position="1116"/>
    </location>
</feature>
<dbReference type="GO" id="GO:0046789">
    <property type="term" value="F:host cell surface receptor binding"/>
    <property type="evidence" value="ECO:0007669"/>
    <property type="project" value="InterPro"/>
</dbReference>
<feature type="compositionally biased region" description="Basic and acidic residues" evidence="2">
    <location>
        <begin position="1708"/>
        <end position="1720"/>
    </location>
</feature>
<dbReference type="InterPro" id="IPR054595">
    <property type="entry name" value="DBL_C"/>
</dbReference>
<gene>
    <name evidence="9" type="ORF">PRG01_0811000</name>
</gene>
<feature type="region of interest" description="Disordered" evidence="2">
    <location>
        <begin position="727"/>
        <end position="796"/>
    </location>
</feature>
<dbReference type="GO" id="GO:0016020">
    <property type="term" value="C:membrane"/>
    <property type="evidence" value="ECO:0007669"/>
    <property type="project" value="InterPro"/>
</dbReference>
<feature type="region of interest" description="Disordered" evidence="2">
    <location>
        <begin position="1192"/>
        <end position="1220"/>
    </location>
</feature>
<feature type="domain" description="Duffy-binding-like" evidence="8">
    <location>
        <begin position="320"/>
        <end position="483"/>
    </location>
</feature>
<dbReference type="Proteomes" id="UP000240500">
    <property type="component" value="Chromosome 8"/>
</dbReference>
<dbReference type="FunFam" id="1.20.58.830:FF:000005">
    <property type="entry name" value="Erythrocyte membrane protein 1, PfEMP1"/>
    <property type="match status" value="1"/>
</dbReference>
<feature type="domain" description="Plasmodium falciparum erythrocyte membrane protein 1 acidic terminal segment" evidence="5">
    <location>
        <begin position="1786"/>
        <end position="2286"/>
    </location>
</feature>
<dbReference type="InterPro" id="IPR042202">
    <property type="entry name" value="Duffy-ag-bd_sf"/>
</dbReference>
<feature type="compositionally biased region" description="Basic and acidic residues" evidence="2">
    <location>
        <begin position="1675"/>
        <end position="1699"/>
    </location>
</feature>
<evidence type="ECO:0000259" key="3">
    <source>
        <dbReference type="Pfam" id="PF03011"/>
    </source>
</evidence>
<feature type="domain" description="Duffy-antigen binding" evidence="4">
    <location>
        <begin position="120"/>
        <end position="316"/>
    </location>
</feature>
<accession>A0A2P9DBN1</accession>
<feature type="domain" description="Duffy-binding-like" evidence="8">
    <location>
        <begin position="1236"/>
        <end position="1383"/>
    </location>
</feature>
<evidence type="ECO:0000259" key="6">
    <source>
        <dbReference type="Pfam" id="PF15447"/>
    </source>
</evidence>
<evidence type="ECO:0000259" key="4">
    <source>
        <dbReference type="Pfam" id="PF05424"/>
    </source>
</evidence>
<evidence type="ECO:0000313" key="9">
    <source>
        <dbReference type="EMBL" id="SOV78428.1"/>
    </source>
</evidence>
<dbReference type="InterPro" id="IPR029210">
    <property type="entry name" value="PfEMP1_NTS"/>
</dbReference>
<name>A0A2P9DBN1_PLARE</name>
<dbReference type="Pfam" id="PF15447">
    <property type="entry name" value="NTS"/>
    <property type="match status" value="1"/>
</dbReference>
<feature type="domain" description="Duffy-binding-like" evidence="3">
    <location>
        <begin position="1490"/>
        <end position="1632"/>
    </location>
</feature>
<protein>
    <submittedName>
        <fullName evidence="9">Erythrocyte membrane protein 1, PfEMP1, putative</fullName>
    </submittedName>
</protein>
<feature type="compositionally biased region" description="Low complexity" evidence="2">
    <location>
        <begin position="881"/>
        <end position="891"/>
    </location>
</feature>
<dbReference type="OrthoDB" id="378876at2759"/>
<evidence type="ECO:0000259" key="5">
    <source>
        <dbReference type="Pfam" id="PF15445"/>
    </source>
</evidence>
<feature type="domain" description="Duffy-binding-like" evidence="3">
    <location>
        <begin position="587"/>
        <end position="730"/>
    </location>
</feature>
<evidence type="ECO:0000313" key="10">
    <source>
        <dbReference type="Proteomes" id="UP000240500"/>
    </source>
</evidence>
<evidence type="ECO:0000259" key="8">
    <source>
        <dbReference type="Pfam" id="PF22672"/>
    </source>
</evidence>
<feature type="coiled-coil region" evidence="1">
    <location>
        <begin position="393"/>
        <end position="420"/>
    </location>
</feature>